<dbReference type="AlphaFoldDB" id="A0A0C9WNV2"/>
<dbReference type="EMBL" id="KN838920">
    <property type="protein sequence ID" value="KIJ92300.1"/>
    <property type="molecule type" value="Genomic_DNA"/>
</dbReference>
<evidence type="ECO:0000313" key="2">
    <source>
        <dbReference type="EMBL" id="KIJ92300.1"/>
    </source>
</evidence>
<feature type="region of interest" description="Disordered" evidence="1">
    <location>
        <begin position="49"/>
        <end position="69"/>
    </location>
</feature>
<dbReference type="Proteomes" id="UP000054477">
    <property type="component" value="Unassembled WGS sequence"/>
</dbReference>
<dbReference type="HOGENOM" id="CLU_2782805_0_0_1"/>
<feature type="compositionally biased region" description="Polar residues" evidence="1">
    <location>
        <begin position="58"/>
        <end position="69"/>
    </location>
</feature>
<keyword evidence="3" id="KW-1185">Reference proteome</keyword>
<gene>
    <name evidence="2" type="ORF">K443DRAFT_113790</name>
</gene>
<proteinExistence type="predicted"/>
<reference evidence="2 3" key="1">
    <citation type="submission" date="2014-04" db="EMBL/GenBank/DDBJ databases">
        <authorList>
            <consortium name="DOE Joint Genome Institute"/>
            <person name="Kuo A."/>
            <person name="Kohler A."/>
            <person name="Nagy L.G."/>
            <person name="Floudas D."/>
            <person name="Copeland A."/>
            <person name="Barry K.W."/>
            <person name="Cichocki N."/>
            <person name="Veneault-Fourrey C."/>
            <person name="LaButti K."/>
            <person name="Lindquist E.A."/>
            <person name="Lipzen A."/>
            <person name="Lundell T."/>
            <person name="Morin E."/>
            <person name="Murat C."/>
            <person name="Sun H."/>
            <person name="Tunlid A."/>
            <person name="Henrissat B."/>
            <person name="Grigoriev I.V."/>
            <person name="Hibbett D.S."/>
            <person name="Martin F."/>
            <person name="Nordberg H.P."/>
            <person name="Cantor M.N."/>
            <person name="Hua S.X."/>
        </authorList>
    </citation>
    <scope>NUCLEOTIDE SEQUENCE [LARGE SCALE GENOMIC DNA]</scope>
    <source>
        <strain evidence="2 3">LaAM-08-1</strain>
    </source>
</reference>
<name>A0A0C9WNV2_9AGAR</name>
<sequence>TGIKDAYQGVRGACPQQAVTKHQRHGQVLASANWDETCVPELRLNMCTRGSRGRSPRQAVTSTGGTAEC</sequence>
<evidence type="ECO:0000256" key="1">
    <source>
        <dbReference type="SAM" id="MobiDB-lite"/>
    </source>
</evidence>
<protein>
    <submittedName>
        <fullName evidence="2">Uncharacterized protein</fullName>
    </submittedName>
</protein>
<feature type="non-terminal residue" evidence="2">
    <location>
        <position position="1"/>
    </location>
</feature>
<organism evidence="2 3">
    <name type="scientific">Laccaria amethystina LaAM-08-1</name>
    <dbReference type="NCBI Taxonomy" id="1095629"/>
    <lineage>
        <taxon>Eukaryota</taxon>
        <taxon>Fungi</taxon>
        <taxon>Dikarya</taxon>
        <taxon>Basidiomycota</taxon>
        <taxon>Agaricomycotina</taxon>
        <taxon>Agaricomycetes</taxon>
        <taxon>Agaricomycetidae</taxon>
        <taxon>Agaricales</taxon>
        <taxon>Agaricineae</taxon>
        <taxon>Hydnangiaceae</taxon>
        <taxon>Laccaria</taxon>
    </lineage>
</organism>
<accession>A0A0C9WNV2</accession>
<evidence type="ECO:0000313" key="3">
    <source>
        <dbReference type="Proteomes" id="UP000054477"/>
    </source>
</evidence>
<reference evidence="3" key="2">
    <citation type="submission" date="2015-01" db="EMBL/GenBank/DDBJ databases">
        <title>Evolutionary Origins and Diversification of the Mycorrhizal Mutualists.</title>
        <authorList>
            <consortium name="DOE Joint Genome Institute"/>
            <consortium name="Mycorrhizal Genomics Consortium"/>
            <person name="Kohler A."/>
            <person name="Kuo A."/>
            <person name="Nagy L.G."/>
            <person name="Floudas D."/>
            <person name="Copeland A."/>
            <person name="Barry K.W."/>
            <person name="Cichocki N."/>
            <person name="Veneault-Fourrey C."/>
            <person name="LaButti K."/>
            <person name="Lindquist E.A."/>
            <person name="Lipzen A."/>
            <person name="Lundell T."/>
            <person name="Morin E."/>
            <person name="Murat C."/>
            <person name="Riley R."/>
            <person name="Ohm R."/>
            <person name="Sun H."/>
            <person name="Tunlid A."/>
            <person name="Henrissat B."/>
            <person name="Grigoriev I.V."/>
            <person name="Hibbett D.S."/>
            <person name="Martin F."/>
        </authorList>
    </citation>
    <scope>NUCLEOTIDE SEQUENCE [LARGE SCALE GENOMIC DNA]</scope>
    <source>
        <strain evidence="3">LaAM-08-1</strain>
    </source>
</reference>